<proteinExistence type="predicted"/>
<evidence type="ECO:0000313" key="1">
    <source>
        <dbReference type="EMBL" id="PRY64807.1"/>
    </source>
</evidence>
<name>A0A2T0V3W0_9GAMM</name>
<protein>
    <submittedName>
        <fullName evidence="1">Uncharacterized protein</fullName>
    </submittedName>
</protein>
<organism evidence="1 2">
    <name type="scientific">Vreelandella songnenensis</name>
    <dbReference type="NCBI Taxonomy" id="1176243"/>
    <lineage>
        <taxon>Bacteria</taxon>
        <taxon>Pseudomonadati</taxon>
        <taxon>Pseudomonadota</taxon>
        <taxon>Gammaproteobacteria</taxon>
        <taxon>Oceanospirillales</taxon>
        <taxon>Halomonadaceae</taxon>
        <taxon>Vreelandella</taxon>
    </lineage>
</organism>
<dbReference type="AlphaFoldDB" id="A0A2T0V3W0"/>
<sequence length="38" mass="4252">MAFKRIQRLNVTRTLSTGEQAAVGVLAQNHQGVFFQYA</sequence>
<dbReference type="Proteomes" id="UP000237647">
    <property type="component" value="Unassembled WGS sequence"/>
</dbReference>
<accession>A0A2T0V3W0</accession>
<dbReference type="EMBL" id="PVTK01000004">
    <property type="protein sequence ID" value="PRY64807.1"/>
    <property type="molecule type" value="Genomic_DNA"/>
</dbReference>
<evidence type="ECO:0000313" key="2">
    <source>
        <dbReference type="Proteomes" id="UP000237647"/>
    </source>
</evidence>
<reference evidence="1 2" key="1">
    <citation type="submission" date="2018-03" db="EMBL/GenBank/DDBJ databases">
        <title>Genomic Encyclopedia of Type Strains, Phase III (KMG-III): the genomes of soil and plant-associated and newly described type strains.</title>
        <authorList>
            <person name="Whitman W."/>
        </authorList>
    </citation>
    <scope>NUCLEOTIDE SEQUENCE [LARGE SCALE GENOMIC DNA]</scope>
    <source>
        <strain evidence="1 2">CGMCC 1.12152</strain>
    </source>
</reference>
<comment type="caution">
    <text evidence="1">The sequence shown here is derived from an EMBL/GenBank/DDBJ whole genome shotgun (WGS) entry which is preliminary data.</text>
</comment>
<keyword evidence="2" id="KW-1185">Reference proteome</keyword>
<gene>
    <name evidence="1" type="ORF">B0H98_104111</name>
</gene>